<organism evidence="2 3">
    <name type="scientific">Gossypium armourianum</name>
    <dbReference type="NCBI Taxonomy" id="34283"/>
    <lineage>
        <taxon>Eukaryota</taxon>
        <taxon>Viridiplantae</taxon>
        <taxon>Streptophyta</taxon>
        <taxon>Embryophyta</taxon>
        <taxon>Tracheophyta</taxon>
        <taxon>Spermatophyta</taxon>
        <taxon>Magnoliopsida</taxon>
        <taxon>eudicotyledons</taxon>
        <taxon>Gunneridae</taxon>
        <taxon>Pentapetalae</taxon>
        <taxon>rosids</taxon>
        <taxon>malvids</taxon>
        <taxon>Malvales</taxon>
        <taxon>Malvaceae</taxon>
        <taxon>Malvoideae</taxon>
        <taxon>Gossypium</taxon>
    </lineage>
</organism>
<feature type="non-terminal residue" evidence="2">
    <location>
        <position position="1"/>
    </location>
</feature>
<proteinExistence type="predicted"/>
<feature type="domain" description="DUF7745" evidence="1">
    <location>
        <begin position="16"/>
        <end position="79"/>
    </location>
</feature>
<name>A0A7J9KAU9_9ROSI</name>
<dbReference type="EMBL" id="JABFAE010000013">
    <property type="protein sequence ID" value="MBA0843389.1"/>
    <property type="molecule type" value="Genomic_DNA"/>
</dbReference>
<dbReference type="Proteomes" id="UP000593575">
    <property type="component" value="Unassembled WGS sequence"/>
</dbReference>
<comment type="caution">
    <text evidence="2">The sequence shown here is derived from an EMBL/GenBank/DDBJ whole genome shotgun (WGS) entry which is preliminary data.</text>
</comment>
<dbReference type="InterPro" id="IPR056647">
    <property type="entry name" value="DUF7745"/>
</dbReference>
<reference evidence="2 3" key="1">
    <citation type="journal article" date="2019" name="Genome Biol. Evol.">
        <title>Insights into the evolution of the New World diploid cottons (Gossypium, subgenus Houzingenia) based on genome sequencing.</title>
        <authorList>
            <person name="Grover C.E."/>
            <person name="Arick M.A. 2nd"/>
            <person name="Thrash A."/>
            <person name="Conover J.L."/>
            <person name="Sanders W.S."/>
            <person name="Peterson D.G."/>
            <person name="Frelichowski J.E."/>
            <person name="Scheffler J.A."/>
            <person name="Scheffler B.E."/>
            <person name="Wendel J.F."/>
        </authorList>
    </citation>
    <scope>NUCLEOTIDE SEQUENCE [LARGE SCALE GENOMIC DNA]</scope>
    <source>
        <strain evidence="2">6</strain>
        <tissue evidence="2">Leaf</tissue>
    </source>
</reference>
<keyword evidence="3" id="KW-1185">Reference proteome</keyword>
<dbReference type="PANTHER" id="PTHR48200">
    <property type="entry name" value="PROTEIN, PUTATIVE-RELATED"/>
    <property type="match status" value="1"/>
</dbReference>
<evidence type="ECO:0000259" key="1">
    <source>
        <dbReference type="Pfam" id="PF24924"/>
    </source>
</evidence>
<evidence type="ECO:0000313" key="3">
    <source>
        <dbReference type="Proteomes" id="UP000593575"/>
    </source>
</evidence>
<dbReference type="PANTHER" id="PTHR48200:SF1">
    <property type="entry name" value="AMINOTRANSFERASE-LIKE PLANT MOBILE DOMAIN-CONTAINING PROTEIN"/>
    <property type="match status" value="1"/>
</dbReference>
<evidence type="ECO:0000313" key="2">
    <source>
        <dbReference type="EMBL" id="MBA0843389.1"/>
    </source>
</evidence>
<gene>
    <name evidence="2" type="ORF">Goarm_000585</name>
</gene>
<dbReference type="AlphaFoldDB" id="A0A7J9KAU9"/>
<dbReference type="Pfam" id="PF24924">
    <property type="entry name" value="DUF7745"/>
    <property type="match status" value="1"/>
</dbReference>
<sequence>CIPWKNLKDIILAHPDTKKRVGVFAVSIYSLVVFPKALGHVDEAVTDLLDRLDKRVMPVPTILAETFSSLNICRRAGEGGTTSQRRSGWQFFRIYKKRTLTGELCGCFRMRFCISAVILIGSLYSKF</sequence>
<protein>
    <recommendedName>
        <fullName evidence="1">DUF7745 domain-containing protein</fullName>
    </recommendedName>
</protein>
<accession>A0A7J9KAU9</accession>